<organism evidence="3 4">
    <name type="scientific">Pseudoalteromonas carrageenovora IAM 12662</name>
    <dbReference type="NCBI Taxonomy" id="1314868"/>
    <lineage>
        <taxon>Bacteria</taxon>
        <taxon>Pseudomonadati</taxon>
        <taxon>Pseudomonadota</taxon>
        <taxon>Gammaproteobacteria</taxon>
        <taxon>Alteromonadales</taxon>
        <taxon>Pseudoalteromonadaceae</taxon>
        <taxon>Pseudoalteromonas</taxon>
    </lineage>
</organism>
<dbReference type="EMBL" id="LT965929">
    <property type="protein sequence ID" value="SOU42646.1"/>
    <property type="molecule type" value="Genomic_DNA"/>
</dbReference>
<name>A0A2K4XE97_PSEVC</name>
<accession>A0A2K4XE97</accession>
<dbReference type="Proteomes" id="UP000615003">
    <property type="component" value="Unassembled WGS sequence"/>
</dbReference>
<dbReference type="AlphaFoldDB" id="A0A2K4XE97"/>
<dbReference type="OrthoDB" id="8606752at2"/>
<gene>
    <name evidence="3" type="ORF">PCAR9_B0163</name>
    <name evidence="2" type="ORF">PCARR_b0207</name>
</gene>
<dbReference type="Pfam" id="PF21832">
    <property type="entry name" value="DUF6892"/>
    <property type="match status" value="1"/>
</dbReference>
<dbReference type="Proteomes" id="UP000238288">
    <property type="component" value="Chromosome PCAR9b"/>
</dbReference>
<protein>
    <recommendedName>
        <fullName evidence="1">DUF6892 domain-containing protein</fullName>
    </recommendedName>
</protein>
<sequence>MLTIHSQIQKNIDLIRDPNFGVVQKGVPNKKNKATVRNIHAQWKKLIEEQQATIKRQYDRGLIDWPECRSLMRADFSIEDEIYSAMMNWLSTIDLSDTLEVEYLATFIETVSSSDYSPNALVLLKYHQTILTKIKELIEHQRVHQQNTKINLVVSGLIELYFYLSVGSYTPDFIKRYELNKVDIALLLPSFYRAFSDEDSNLIMGIFEEFHPDVINEFTQLLHSSIVRHARNSSYGWMHSELLSMLAKPADVFYKNAPLIFKSLINDFDFSDIEMDYLIENLILCPLGIEGKKTQQAHIHEHLNHIKAKGAKQSIINDYQQKLDNIDSVSQEKYNKNIKTALRRITVSAPTRKSLDILLKATTDKAKVTHLKSLLLEADALKNTPKLFNINNKPTVLFRDFNFKLLVIEELMYRQEILLPKFDLDLFAKEYIKREIDREEDGYECIAEVKKYFKNVEIPMTLLEKVTQLYQDSGLNGGAVFLEHMHPFWDPGMGDEVPKVTNKAIDDLALLPNLTEIIGLENSEPSKKLLNALAERNIELEEEE</sequence>
<dbReference type="InterPro" id="IPR054187">
    <property type="entry name" value="DUF6892"/>
</dbReference>
<reference evidence="2 5" key="1">
    <citation type="submission" date="2015-06" db="EMBL/GenBank/DDBJ databases">
        <title>Genome sequence of Pseudoalteromonas carrageenovora.</title>
        <authorList>
            <person name="Xie B.-B."/>
            <person name="Rong J.-C."/>
            <person name="Qin Q.-L."/>
            <person name="Zhang Y.-Z."/>
        </authorList>
    </citation>
    <scope>NUCLEOTIDE SEQUENCE [LARGE SCALE GENOMIC DNA]</scope>
    <source>
        <strain evidence="2 5">IAM 12662</strain>
    </source>
</reference>
<keyword evidence="5" id="KW-1185">Reference proteome</keyword>
<dbReference type="GeneID" id="93665354"/>
<evidence type="ECO:0000313" key="5">
    <source>
        <dbReference type="Proteomes" id="UP000615003"/>
    </source>
</evidence>
<evidence type="ECO:0000313" key="3">
    <source>
        <dbReference type="EMBL" id="SOU42646.1"/>
    </source>
</evidence>
<dbReference type="EMBL" id="AQGW01000025">
    <property type="protein sequence ID" value="MBE0384259.1"/>
    <property type="molecule type" value="Genomic_DNA"/>
</dbReference>
<proteinExistence type="predicted"/>
<evidence type="ECO:0000313" key="2">
    <source>
        <dbReference type="EMBL" id="MBE0384259.1"/>
    </source>
</evidence>
<feature type="domain" description="DUF6892" evidence="1">
    <location>
        <begin position="397"/>
        <end position="539"/>
    </location>
</feature>
<dbReference type="RefSeq" id="WP_104643807.1">
    <property type="nucleotide sequence ID" value="NZ_AQGW01000025.1"/>
</dbReference>
<evidence type="ECO:0000313" key="4">
    <source>
        <dbReference type="Proteomes" id="UP000238288"/>
    </source>
</evidence>
<evidence type="ECO:0000259" key="1">
    <source>
        <dbReference type="Pfam" id="PF21832"/>
    </source>
</evidence>
<reference evidence="3 4" key="2">
    <citation type="submission" date="2017-11" db="EMBL/GenBank/DDBJ databases">
        <authorList>
            <person name="Han C.G."/>
        </authorList>
    </citation>
    <scope>NUCLEOTIDE SEQUENCE [LARGE SCALE GENOMIC DNA]</scope>
    <source>
        <strain evidence="4">ATCC 43555</strain>
        <strain evidence="3">ATCC43555</strain>
    </source>
</reference>